<dbReference type="Gene3D" id="3.90.1150.10">
    <property type="entry name" value="Aspartate Aminotransferase, domain 1"/>
    <property type="match status" value="1"/>
</dbReference>
<dbReference type="InterPro" id="IPR015421">
    <property type="entry name" value="PyrdxlP-dep_Trfase_major"/>
</dbReference>
<evidence type="ECO:0000256" key="3">
    <source>
        <dbReference type="ARBA" id="ARBA00022898"/>
    </source>
</evidence>
<comment type="catalytic activity">
    <reaction evidence="6">
        <text>L,L-cystathionine + H2O = L-homocysteine + pyruvate + NH4(+)</text>
        <dbReference type="Rhea" id="RHEA:13965"/>
        <dbReference type="ChEBI" id="CHEBI:15361"/>
        <dbReference type="ChEBI" id="CHEBI:15377"/>
        <dbReference type="ChEBI" id="CHEBI:28938"/>
        <dbReference type="ChEBI" id="CHEBI:58161"/>
        <dbReference type="ChEBI" id="CHEBI:58199"/>
    </reaction>
</comment>
<evidence type="ECO:0000313" key="9">
    <source>
        <dbReference type="EMBL" id="MFC4728288.1"/>
    </source>
</evidence>
<dbReference type="InterPro" id="IPR015422">
    <property type="entry name" value="PyrdxlP-dep_Trfase_small"/>
</dbReference>
<dbReference type="EC" id="4.4.1.13" evidence="9"/>
<dbReference type="Pfam" id="PF01053">
    <property type="entry name" value="Cys_Met_Meta_PP"/>
    <property type="match status" value="1"/>
</dbReference>
<dbReference type="InterPro" id="IPR054542">
    <property type="entry name" value="Cys_met_metab_PP"/>
</dbReference>
<proteinExistence type="inferred from homology"/>
<evidence type="ECO:0000256" key="6">
    <source>
        <dbReference type="ARBA" id="ARBA00047517"/>
    </source>
</evidence>
<dbReference type="Gene3D" id="3.40.640.10">
    <property type="entry name" value="Type I PLP-dependent aspartate aminotransferase-like (Major domain)"/>
    <property type="match status" value="1"/>
</dbReference>
<comment type="similarity">
    <text evidence="2 8">Belongs to the trans-sulfuration enzymes family.</text>
</comment>
<dbReference type="PANTHER" id="PTHR43500">
    <property type="entry name" value="CYSTATHIONINE BETA-LYASE-RELATED"/>
    <property type="match status" value="1"/>
</dbReference>
<evidence type="ECO:0000313" key="10">
    <source>
        <dbReference type="Proteomes" id="UP001595892"/>
    </source>
</evidence>
<comment type="catalytic activity">
    <reaction evidence="7">
        <text>an S-substituted L-cysteine + H2O = a thiol + pyruvate + NH4(+)</text>
        <dbReference type="Rhea" id="RHEA:18121"/>
        <dbReference type="ChEBI" id="CHEBI:15361"/>
        <dbReference type="ChEBI" id="CHEBI:15377"/>
        <dbReference type="ChEBI" id="CHEBI:28938"/>
        <dbReference type="ChEBI" id="CHEBI:29256"/>
        <dbReference type="ChEBI" id="CHEBI:58717"/>
        <dbReference type="EC" id="4.4.1.13"/>
    </reaction>
</comment>
<keyword evidence="3 8" id="KW-0663">Pyridoxal phosphate</keyword>
<dbReference type="RefSeq" id="WP_377004316.1">
    <property type="nucleotide sequence ID" value="NZ_JBHSGG010000024.1"/>
</dbReference>
<evidence type="ECO:0000256" key="2">
    <source>
        <dbReference type="ARBA" id="ARBA00009077"/>
    </source>
</evidence>
<dbReference type="SUPFAM" id="SSF53383">
    <property type="entry name" value="PLP-dependent transferases"/>
    <property type="match status" value="1"/>
</dbReference>
<dbReference type="InterPro" id="IPR006233">
    <property type="entry name" value="Cys_b_lyase_bac"/>
</dbReference>
<dbReference type="EMBL" id="JBHSGG010000024">
    <property type="protein sequence ID" value="MFC4728288.1"/>
    <property type="molecule type" value="Genomic_DNA"/>
</dbReference>
<dbReference type="PANTHER" id="PTHR43500:SF1">
    <property type="entry name" value="CYSTATHIONINE BETA-LYASE-RELATED"/>
    <property type="match status" value="1"/>
</dbReference>
<comment type="cofactor">
    <cofactor evidence="1 8">
        <name>pyridoxal 5'-phosphate</name>
        <dbReference type="ChEBI" id="CHEBI:597326"/>
    </cofactor>
</comment>
<comment type="pathway">
    <text evidence="5">Amino-acid biosynthesis; L-methionine biosynthesis via de novo pathway; L-homocysteine from L-cystathionine: step 1/1.</text>
</comment>
<accession>A0ABV9NME4</accession>
<reference evidence="10" key="1">
    <citation type="journal article" date="2019" name="Int. J. Syst. Evol. Microbiol.">
        <title>The Global Catalogue of Microorganisms (GCM) 10K type strain sequencing project: providing services to taxonomists for standard genome sequencing and annotation.</title>
        <authorList>
            <consortium name="The Broad Institute Genomics Platform"/>
            <consortium name="The Broad Institute Genome Sequencing Center for Infectious Disease"/>
            <person name="Wu L."/>
            <person name="Ma J."/>
        </authorList>
    </citation>
    <scope>NUCLEOTIDE SEQUENCE [LARGE SCALE GENOMIC DNA]</scope>
    <source>
        <strain evidence="10">CGMCC 1.13574</strain>
    </source>
</reference>
<name>A0ABV9NME4_9GAMM</name>
<dbReference type="NCBIfam" id="TIGR01324">
    <property type="entry name" value="cysta_beta_ly_B"/>
    <property type="match status" value="1"/>
</dbReference>
<evidence type="ECO:0000256" key="7">
    <source>
        <dbReference type="ARBA" id="ARBA00047625"/>
    </source>
</evidence>
<dbReference type="InterPro" id="IPR015424">
    <property type="entry name" value="PyrdxlP-dep_Trfase"/>
</dbReference>
<keyword evidence="10" id="KW-1185">Reference proteome</keyword>
<sequence length="391" mass="42266">MPTDWRTRLIHPSRRAPEGFRSLATATHRGSTTLFGKAADLEDNWKQREGYTYGLFGTPTARELALRVAELEGAEESFLAPSGLAAIALVWFAFARSGAHVLVPDNVYTPNRVLADDLARRFGVEVEFYDPLCGGDIAGLLREETVLVWCESPGSVTMEIQDVPAIAAAAHARGARVALDNTYAGGVLFDAFTHGADISMQALTKYVGGHSDLLMGAVSARDPACREALDRARRLLGLNVSPDDCALALRGLQTLGVRLAQLEASALAVARWLDARPEIETVLHPALPSCPGHDIWRRDWSGSASLFSVVFDARFDRTAIEAFVDRLRLFGIGYSWGGVASLALPHFQLHRHGRGVGERLVRFNIGLEAVDDLIADLAQALEGVGGVSGEE</sequence>
<protein>
    <submittedName>
        <fullName evidence="9">Cystathionine beta-lyase</fullName>
        <ecNumber evidence="9">4.4.1.13</ecNumber>
    </submittedName>
</protein>
<organism evidence="9 10">
    <name type="scientific">Coralloluteibacterium thermophilum</name>
    <dbReference type="NCBI Taxonomy" id="2707049"/>
    <lineage>
        <taxon>Bacteria</taxon>
        <taxon>Pseudomonadati</taxon>
        <taxon>Pseudomonadota</taxon>
        <taxon>Gammaproteobacteria</taxon>
        <taxon>Lysobacterales</taxon>
        <taxon>Lysobacteraceae</taxon>
        <taxon>Coralloluteibacterium</taxon>
    </lineage>
</organism>
<comment type="caution">
    <text evidence="9">The sequence shown here is derived from an EMBL/GenBank/DDBJ whole genome shotgun (WGS) entry which is preliminary data.</text>
</comment>
<dbReference type="GO" id="GO:0047804">
    <property type="term" value="F:cysteine-S-conjugate beta-lyase activity"/>
    <property type="evidence" value="ECO:0007669"/>
    <property type="project" value="UniProtKB-EC"/>
</dbReference>
<dbReference type="NCBIfam" id="NF005456">
    <property type="entry name" value="PRK07050.1"/>
    <property type="match status" value="1"/>
</dbReference>
<evidence type="ECO:0000256" key="1">
    <source>
        <dbReference type="ARBA" id="ARBA00001933"/>
    </source>
</evidence>
<dbReference type="PROSITE" id="PS00868">
    <property type="entry name" value="CYS_MET_METAB_PP"/>
    <property type="match status" value="1"/>
</dbReference>
<gene>
    <name evidence="9" type="ORF">ACFO3Q_08910</name>
</gene>
<dbReference type="PIRSF" id="PIRSF001434">
    <property type="entry name" value="CGS"/>
    <property type="match status" value="1"/>
</dbReference>
<dbReference type="InterPro" id="IPR000277">
    <property type="entry name" value="Cys/Met-Metab_PyrdxlP-dep_enz"/>
</dbReference>
<evidence type="ECO:0000256" key="4">
    <source>
        <dbReference type="ARBA" id="ARBA00023239"/>
    </source>
</evidence>
<evidence type="ECO:0000256" key="8">
    <source>
        <dbReference type="RuleBase" id="RU362118"/>
    </source>
</evidence>
<keyword evidence="4 9" id="KW-0456">Lyase</keyword>
<dbReference type="Proteomes" id="UP001595892">
    <property type="component" value="Unassembled WGS sequence"/>
</dbReference>
<evidence type="ECO:0000256" key="5">
    <source>
        <dbReference type="ARBA" id="ARBA00046315"/>
    </source>
</evidence>